<dbReference type="PROSITE" id="PS50222">
    <property type="entry name" value="EF_HAND_2"/>
    <property type="match status" value="1"/>
</dbReference>
<keyword evidence="2" id="KW-0325">Glycoprotein</keyword>
<dbReference type="Pfam" id="PF00149">
    <property type="entry name" value="Metallophos"/>
    <property type="match status" value="1"/>
</dbReference>
<dbReference type="EMBL" id="CAJNRG010007548">
    <property type="protein sequence ID" value="CAF2095971.1"/>
    <property type="molecule type" value="Genomic_DNA"/>
</dbReference>
<dbReference type="Gene3D" id="2.60.40.380">
    <property type="entry name" value="Purple acid phosphatase-like, N-terminal"/>
    <property type="match status" value="1"/>
</dbReference>
<organism evidence="6 7">
    <name type="scientific">Rotaria magnacalcarata</name>
    <dbReference type="NCBI Taxonomy" id="392030"/>
    <lineage>
        <taxon>Eukaryota</taxon>
        <taxon>Metazoa</taxon>
        <taxon>Spiralia</taxon>
        <taxon>Gnathifera</taxon>
        <taxon>Rotifera</taxon>
        <taxon>Eurotatoria</taxon>
        <taxon>Bdelloidea</taxon>
        <taxon>Philodinida</taxon>
        <taxon>Philodinidae</taxon>
        <taxon>Rotaria</taxon>
    </lineage>
</organism>
<comment type="catalytic activity">
    <reaction evidence="3">
        <text>a phosphate monoester + H2O = an alcohol + phosphate</text>
        <dbReference type="Rhea" id="RHEA:15017"/>
        <dbReference type="ChEBI" id="CHEBI:15377"/>
        <dbReference type="ChEBI" id="CHEBI:30879"/>
        <dbReference type="ChEBI" id="CHEBI:43474"/>
        <dbReference type="ChEBI" id="CHEBI:67140"/>
        <dbReference type="EC" id="3.1.3.2"/>
    </reaction>
</comment>
<evidence type="ECO:0000313" key="5">
    <source>
        <dbReference type="EMBL" id="CAF2001060.1"/>
    </source>
</evidence>
<dbReference type="InterPro" id="IPR041792">
    <property type="entry name" value="MPP_PAP"/>
</dbReference>
<dbReference type="PANTHER" id="PTHR45867">
    <property type="entry name" value="PURPLE ACID PHOSPHATASE"/>
    <property type="match status" value="1"/>
</dbReference>
<name>A0A816T7L7_9BILA</name>
<dbReference type="InterPro" id="IPR015914">
    <property type="entry name" value="PAPs_N"/>
</dbReference>
<dbReference type="InterPro" id="IPR025733">
    <property type="entry name" value="PAPs_C"/>
</dbReference>
<evidence type="ECO:0000313" key="6">
    <source>
        <dbReference type="EMBL" id="CAF2095971.1"/>
    </source>
</evidence>
<dbReference type="EMBL" id="CAJNRF010001202">
    <property type="protein sequence ID" value="CAF2001060.1"/>
    <property type="molecule type" value="Genomic_DNA"/>
</dbReference>
<comment type="caution">
    <text evidence="6">The sequence shown here is derived from an EMBL/GenBank/DDBJ whole genome shotgun (WGS) entry which is preliminary data.</text>
</comment>
<proteinExistence type="inferred from homology"/>
<dbReference type="Proteomes" id="UP000663856">
    <property type="component" value="Unassembled WGS sequence"/>
</dbReference>
<sequence>MEKSMLFLTLISLFGFILTIQTSDLQKYVDLIDLNNDGKLFKDEIFIFLNKFYEEIQHPISITSSSSMKIQENILYNIIKRYNRNSSANYLILSDLEYLFVNLYSLQNQKPTFLFNGLEPEQVHLSYTHDIYTEMYISFVTREKPSSNLRPIIKYCDKQCIAIGDTTTYNVDHWHYWIHFIYMKGLESGAEYNYKLGFIDSDNITIKHLFSNEKWTFKTMPPIAKQQKEIVYVYGDMGTIMPLGFEVMKSIIEDFNRNKNEQPNYVVHVGDIAYAGTGHEEEVQTIWDLFMNQIAPISSQIPYMTATGNHEKYYNYTSYKTRFFMPSKTNPTSFETGGNFFFSLETNFVQWIFLSTEHDYSNGTSQRIFLENTLQQYERKWQNKERPWLILVGHRPMYSSDQATDSGRLQQELEPLIIKYGVDLAVWGHMHCYERTTPVKYNNFTDRDHFSSDGKIYQHNATNFNQTSPIHLTIGTAGAWIHENWIPTPEWSQTRYQKYGFGKLYIHNATHLEFKSILSNRTASDEEDYFMIIRQF</sequence>
<accession>A0A816T7L7</accession>
<dbReference type="Proteomes" id="UP000663887">
    <property type="component" value="Unassembled WGS sequence"/>
</dbReference>
<dbReference type="InterPro" id="IPR008963">
    <property type="entry name" value="Purple_acid_Pase-like_N"/>
</dbReference>
<feature type="chain" id="PRO_5035957170" description="Purple acid phosphatase" evidence="3">
    <location>
        <begin position="20"/>
        <end position="536"/>
    </location>
</feature>
<gene>
    <name evidence="5" type="ORF">WKI299_LOCUS4767</name>
    <name evidence="6" type="ORF">XDN619_LOCUS17708</name>
</gene>
<dbReference type="InterPro" id="IPR029052">
    <property type="entry name" value="Metallo-depent_PP-like"/>
</dbReference>
<dbReference type="AlphaFoldDB" id="A0A816T7L7"/>
<evidence type="ECO:0000313" key="7">
    <source>
        <dbReference type="Proteomes" id="UP000663887"/>
    </source>
</evidence>
<evidence type="ECO:0000256" key="2">
    <source>
        <dbReference type="ARBA" id="ARBA00023180"/>
    </source>
</evidence>
<evidence type="ECO:0000259" key="4">
    <source>
        <dbReference type="PROSITE" id="PS50222"/>
    </source>
</evidence>
<dbReference type="EC" id="3.1.3.2" evidence="3"/>
<dbReference type="InterPro" id="IPR002048">
    <property type="entry name" value="EF_hand_dom"/>
</dbReference>
<dbReference type="GO" id="GO:0003993">
    <property type="term" value="F:acid phosphatase activity"/>
    <property type="evidence" value="ECO:0007669"/>
    <property type="project" value="UniProtKB-EC"/>
</dbReference>
<feature type="signal peptide" evidence="3">
    <location>
        <begin position="1"/>
        <end position="19"/>
    </location>
</feature>
<dbReference type="CDD" id="cd00839">
    <property type="entry name" value="MPP_PAPs"/>
    <property type="match status" value="1"/>
</dbReference>
<dbReference type="SUPFAM" id="SSF49363">
    <property type="entry name" value="Purple acid phosphatase, N-terminal domain"/>
    <property type="match status" value="1"/>
</dbReference>
<keyword evidence="1 3" id="KW-0732">Signal</keyword>
<dbReference type="Gene3D" id="3.60.21.10">
    <property type="match status" value="1"/>
</dbReference>
<protein>
    <recommendedName>
        <fullName evidence="3">Purple acid phosphatase</fullName>
        <ecNumber evidence="3">3.1.3.2</ecNumber>
    </recommendedName>
</protein>
<dbReference type="Pfam" id="PF16656">
    <property type="entry name" value="Pur_ac_phosph_N"/>
    <property type="match status" value="1"/>
</dbReference>
<dbReference type="SUPFAM" id="SSF56300">
    <property type="entry name" value="Metallo-dependent phosphatases"/>
    <property type="match status" value="1"/>
</dbReference>
<evidence type="ECO:0000256" key="3">
    <source>
        <dbReference type="RuleBase" id="RU361203"/>
    </source>
</evidence>
<keyword evidence="3" id="KW-0378">Hydrolase</keyword>
<dbReference type="Pfam" id="PF14008">
    <property type="entry name" value="Metallophos_C"/>
    <property type="match status" value="1"/>
</dbReference>
<reference evidence="6" key="1">
    <citation type="submission" date="2021-02" db="EMBL/GenBank/DDBJ databases">
        <authorList>
            <person name="Nowell W R."/>
        </authorList>
    </citation>
    <scope>NUCLEOTIDE SEQUENCE</scope>
</reference>
<feature type="domain" description="EF-hand" evidence="4">
    <location>
        <begin position="20"/>
        <end position="55"/>
    </location>
</feature>
<dbReference type="GO" id="GO:0005509">
    <property type="term" value="F:calcium ion binding"/>
    <property type="evidence" value="ECO:0007669"/>
    <property type="project" value="InterPro"/>
</dbReference>
<dbReference type="InterPro" id="IPR004843">
    <property type="entry name" value="Calcineurin-like_PHP"/>
</dbReference>
<evidence type="ECO:0000256" key="1">
    <source>
        <dbReference type="ARBA" id="ARBA00022729"/>
    </source>
</evidence>
<comment type="similarity">
    <text evidence="3">Belongs to the metallophosphoesterase superfamily. Purple acid phosphatase family.</text>
</comment>